<protein>
    <submittedName>
        <fullName evidence="3">Bifunctional DNA primase/polymerase</fullName>
    </submittedName>
</protein>
<reference evidence="3" key="1">
    <citation type="submission" date="2022-06" db="EMBL/GenBank/DDBJ databases">
        <title>Novel species in genus nocardia.</title>
        <authorList>
            <person name="Li F."/>
        </authorList>
    </citation>
    <scope>NUCLEOTIDE SEQUENCE</scope>
    <source>
        <strain evidence="3">CDC141</strain>
    </source>
</reference>
<evidence type="ECO:0000259" key="2">
    <source>
        <dbReference type="SMART" id="SM00943"/>
    </source>
</evidence>
<keyword evidence="4" id="KW-1185">Reference proteome</keyword>
<dbReference type="EMBL" id="JAMRXG010000002">
    <property type="protein sequence ID" value="MCM6772756.1"/>
    <property type="molecule type" value="Genomic_DNA"/>
</dbReference>
<dbReference type="SMART" id="SM00942">
    <property type="entry name" value="PriCT_1"/>
    <property type="match status" value="1"/>
</dbReference>
<dbReference type="InterPro" id="IPR015330">
    <property type="entry name" value="DNA_primase/pol_bifunc_N"/>
</dbReference>
<dbReference type="RefSeq" id="WP_251909748.1">
    <property type="nucleotide sequence ID" value="NZ_JAMRXG010000002.1"/>
</dbReference>
<evidence type="ECO:0000259" key="1">
    <source>
        <dbReference type="SMART" id="SM00942"/>
    </source>
</evidence>
<dbReference type="InterPro" id="IPR014820">
    <property type="entry name" value="PriCT_1"/>
</dbReference>
<gene>
    <name evidence="3" type="ORF">NDR86_04630</name>
</gene>
<accession>A0A9X2E6X1</accession>
<sequence length="239" mass="25720">MIEHALAYARSGHAVLPLASRGKAPVTVHGKDDASTEPEVIKRWWKRNPHCNIGVRPPAGVVVLDIDPRNGGSIAALGDLPETWTARTGGGGWHLWFRCGGKVRGQVDGAPGIDIKTHSGYVVVPPSLHPSGGRYQWANRAEIADLPEHLRERVCPPLVLPYRRTTQHHRSTGEGLARFVRQASAGNRNNALFWAASRAYANHANPVVLEAIADAGEAAGLSQLEVERTMASARKAVAA</sequence>
<name>A0A9X2E6X1_9NOCA</name>
<evidence type="ECO:0000313" key="4">
    <source>
        <dbReference type="Proteomes" id="UP001139157"/>
    </source>
</evidence>
<feature type="domain" description="Primase C-terminal 1" evidence="1">
    <location>
        <begin position="177"/>
        <end position="239"/>
    </location>
</feature>
<evidence type="ECO:0000313" key="3">
    <source>
        <dbReference type="EMBL" id="MCM6772756.1"/>
    </source>
</evidence>
<feature type="domain" description="DNA primase/polymerase bifunctional N-terminal" evidence="2">
    <location>
        <begin position="5"/>
        <end position="150"/>
    </location>
</feature>
<dbReference type="Pfam" id="PF09250">
    <property type="entry name" value="Prim-Pol"/>
    <property type="match status" value="1"/>
</dbReference>
<dbReference type="CDD" id="cd04859">
    <property type="entry name" value="Prim_Pol"/>
    <property type="match status" value="1"/>
</dbReference>
<dbReference type="SUPFAM" id="SSF56747">
    <property type="entry name" value="Prim-pol domain"/>
    <property type="match status" value="1"/>
</dbReference>
<dbReference type="Proteomes" id="UP001139157">
    <property type="component" value="Unassembled WGS sequence"/>
</dbReference>
<organism evidence="3 4">
    <name type="scientific">Nocardia pulmonis</name>
    <dbReference type="NCBI Taxonomy" id="2951408"/>
    <lineage>
        <taxon>Bacteria</taxon>
        <taxon>Bacillati</taxon>
        <taxon>Actinomycetota</taxon>
        <taxon>Actinomycetes</taxon>
        <taxon>Mycobacteriales</taxon>
        <taxon>Nocardiaceae</taxon>
        <taxon>Nocardia</taxon>
    </lineage>
</organism>
<dbReference type="AlphaFoldDB" id="A0A9X2E6X1"/>
<dbReference type="SMART" id="SM00943">
    <property type="entry name" value="Prim-Pol"/>
    <property type="match status" value="1"/>
</dbReference>
<proteinExistence type="predicted"/>
<comment type="caution">
    <text evidence="3">The sequence shown here is derived from an EMBL/GenBank/DDBJ whole genome shotgun (WGS) entry which is preliminary data.</text>
</comment>